<proteinExistence type="predicted"/>
<protein>
    <submittedName>
        <fullName evidence="1">Uncharacterized protein</fullName>
    </submittedName>
</protein>
<evidence type="ECO:0000313" key="1">
    <source>
        <dbReference type="EnsemblProtists" id="HpaP814696"/>
    </source>
</evidence>
<name>M4C6G0_HYAAE</name>
<dbReference type="EMBL" id="JH598787">
    <property type="status" value="NOT_ANNOTATED_CDS"/>
    <property type="molecule type" value="Genomic_DNA"/>
</dbReference>
<reference evidence="2" key="1">
    <citation type="journal article" date="2010" name="Science">
        <title>Signatures of adaptation to obligate biotrophy in the Hyaloperonospora arabidopsidis genome.</title>
        <authorList>
            <person name="Baxter L."/>
            <person name="Tripathy S."/>
            <person name="Ishaque N."/>
            <person name="Boot N."/>
            <person name="Cabral A."/>
            <person name="Kemen E."/>
            <person name="Thines M."/>
            <person name="Ah-Fong A."/>
            <person name="Anderson R."/>
            <person name="Badejoko W."/>
            <person name="Bittner-Eddy P."/>
            <person name="Boore J.L."/>
            <person name="Chibucos M.C."/>
            <person name="Coates M."/>
            <person name="Dehal P."/>
            <person name="Delehaunty K."/>
            <person name="Dong S."/>
            <person name="Downton P."/>
            <person name="Dumas B."/>
            <person name="Fabro G."/>
            <person name="Fronick C."/>
            <person name="Fuerstenberg S.I."/>
            <person name="Fulton L."/>
            <person name="Gaulin E."/>
            <person name="Govers F."/>
            <person name="Hughes L."/>
            <person name="Humphray S."/>
            <person name="Jiang R.H."/>
            <person name="Judelson H."/>
            <person name="Kamoun S."/>
            <person name="Kyung K."/>
            <person name="Meijer H."/>
            <person name="Minx P."/>
            <person name="Morris P."/>
            <person name="Nelson J."/>
            <person name="Phuntumart V."/>
            <person name="Qutob D."/>
            <person name="Rehmany A."/>
            <person name="Rougon-Cardoso A."/>
            <person name="Ryden P."/>
            <person name="Torto-Alalibo T."/>
            <person name="Studholme D."/>
            <person name="Wang Y."/>
            <person name="Win J."/>
            <person name="Wood J."/>
            <person name="Clifton S.W."/>
            <person name="Rogers J."/>
            <person name="Van den Ackerveken G."/>
            <person name="Jones J.D."/>
            <person name="McDowell J.M."/>
            <person name="Beynon J."/>
            <person name="Tyler B.M."/>
        </authorList>
    </citation>
    <scope>NUCLEOTIDE SEQUENCE [LARGE SCALE GENOMIC DNA]</scope>
    <source>
        <strain evidence="2">Emoy2</strain>
    </source>
</reference>
<dbReference type="EnsemblProtists" id="HpaT814696">
    <property type="protein sequence ID" value="HpaP814696"/>
    <property type="gene ID" value="HpaG814696"/>
</dbReference>
<dbReference type="VEuPathDB" id="FungiDB:HpaG814696"/>
<organism evidence="1 2">
    <name type="scientific">Hyaloperonospora arabidopsidis (strain Emoy2)</name>
    <name type="common">Downy mildew agent</name>
    <name type="synonym">Peronospora arabidopsidis</name>
    <dbReference type="NCBI Taxonomy" id="559515"/>
    <lineage>
        <taxon>Eukaryota</taxon>
        <taxon>Sar</taxon>
        <taxon>Stramenopiles</taxon>
        <taxon>Oomycota</taxon>
        <taxon>Peronosporomycetes</taxon>
        <taxon>Peronosporales</taxon>
        <taxon>Peronosporaceae</taxon>
        <taxon>Hyaloperonospora</taxon>
    </lineage>
</organism>
<dbReference type="AlphaFoldDB" id="M4C6G0"/>
<reference evidence="1" key="2">
    <citation type="submission" date="2015-06" db="UniProtKB">
        <authorList>
            <consortium name="EnsemblProtists"/>
        </authorList>
    </citation>
    <scope>IDENTIFICATION</scope>
    <source>
        <strain evidence="1">Emoy2</strain>
    </source>
</reference>
<sequence>MTLVDGSELPQYQFEQRRDRDVTSVLSKGFGDGDFAIMLGKALALYPFDMEAKAYMDAMLWRWKSESKTNLEHVFNAEFFDKHSLCDQKLQGSLRIVTALTKFIND</sequence>
<keyword evidence="2" id="KW-1185">Reference proteome</keyword>
<dbReference type="Proteomes" id="UP000011713">
    <property type="component" value="Unassembled WGS sequence"/>
</dbReference>
<dbReference type="HOGENOM" id="CLU_2228348_0_0_1"/>
<evidence type="ECO:0000313" key="2">
    <source>
        <dbReference type="Proteomes" id="UP000011713"/>
    </source>
</evidence>
<accession>M4C6G0</accession>
<dbReference type="InParanoid" id="M4C6G0"/>